<dbReference type="KEGG" id="nhe:NECHADRAFT_78127"/>
<reference evidence="1 2" key="1">
    <citation type="journal article" date="2009" name="PLoS Genet.">
        <title>The genome of Nectria haematococca: contribution of supernumerary chromosomes to gene expansion.</title>
        <authorList>
            <person name="Coleman J.J."/>
            <person name="Rounsley S.D."/>
            <person name="Rodriguez-Carres M."/>
            <person name="Kuo A."/>
            <person name="Wasmann C.C."/>
            <person name="Grimwood J."/>
            <person name="Schmutz J."/>
            <person name="Taga M."/>
            <person name="White G.J."/>
            <person name="Zhou S."/>
            <person name="Schwartz D.C."/>
            <person name="Freitag M."/>
            <person name="Ma L.J."/>
            <person name="Danchin E.G."/>
            <person name="Henrissat B."/>
            <person name="Coutinho P.M."/>
            <person name="Nelson D.R."/>
            <person name="Straney D."/>
            <person name="Napoli C.A."/>
            <person name="Barker B.M."/>
            <person name="Gribskov M."/>
            <person name="Rep M."/>
            <person name="Kroken S."/>
            <person name="Molnar I."/>
            <person name="Rensing C."/>
            <person name="Kennell J.C."/>
            <person name="Zamora J."/>
            <person name="Farman M.L."/>
            <person name="Selker E.U."/>
            <person name="Salamov A."/>
            <person name="Shapiro H."/>
            <person name="Pangilinan J."/>
            <person name="Lindquist E."/>
            <person name="Lamers C."/>
            <person name="Grigoriev I.V."/>
            <person name="Geiser D.M."/>
            <person name="Covert S.F."/>
            <person name="Temporini E."/>
            <person name="Vanetten H.D."/>
        </authorList>
    </citation>
    <scope>NUCLEOTIDE SEQUENCE [LARGE SCALE GENOMIC DNA]</scope>
    <source>
        <strain evidence="2">ATCC MYA-4622 / CBS 123669 / FGSC 9596 / NRRL 45880 / 77-13-4</strain>
    </source>
</reference>
<organism evidence="1 2">
    <name type="scientific">Fusarium vanettenii (strain ATCC MYA-4622 / CBS 123669 / FGSC 9596 / NRRL 45880 / 77-13-4)</name>
    <name type="common">Fusarium solani subsp. pisi</name>
    <dbReference type="NCBI Taxonomy" id="660122"/>
    <lineage>
        <taxon>Eukaryota</taxon>
        <taxon>Fungi</taxon>
        <taxon>Dikarya</taxon>
        <taxon>Ascomycota</taxon>
        <taxon>Pezizomycotina</taxon>
        <taxon>Sordariomycetes</taxon>
        <taxon>Hypocreomycetidae</taxon>
        <taxon>Hypocreales</taxon>
        <taxon>Nectriaceae</taxon>
        <taxon>Fusarium</taxon>
        <taxon>Fusarium solani species complex</taxon>
        <taxon>Fusarium vanettenii</taxon>
    </lineage>
</organism>
<gene>
    <name evidence="1" type="ORF">NECHADRAFT_78127</name>
</gene>
<dbReference type="EMBL" id="GG698897">
    <property type="protein sequence ID" value="EEU47573.1"/>
    <property type="molecule type" value="Genomic_DNA"/>
</dbReference>
<dbReference type="AlphaFoldDB" id="C7YN71"/>
<keyword evidence="2" id="KW-1185">Reference proteome</keyword>
<dbReference type="HOGENOM" id="CLU_1652618_0_0_1"/>
<dbReference type="InParanoid" id="C7YN71"/>
<protein>
    <submittedName>
        <fullName evidence="1">Uncharacterized protein</fullName>
    </submittedName>
</protein>
<proteinExistence type="predicted"/>
<dbReference type="VEuPathDB" id="FungiDB:NECHADRAFT_78127"/>
<dbReference type="RefSeq" id="XP_003053286.1">
    <property type="nucleotide sequence ID" value="XM_003053240.1"/>
</dbReference>
<evidence type="ECO:0000313" key="2">
    <source>
        <dbReference type="Proteomes" id="UP000005206"/>
    </source>
</evidence>
<dbReference type="GeneID" id="9664352"/>
<dbReference type="Proteomes" id="UP000005206">
    <property type="component" value="Chromosome 3"/>
</dbReference>
<sequence length="160" mass="17631">MVLKFVCFHGSGGQQKEVTSWHDPFPDLHPTTTRTSCLAGASERTRAISDLSKVPSHRAELQAELSLLARRTTATDPTPEGVERIPVALKGMALENLDGRPLRAALIGSYTMEVFARNSQGSKVLAGDMRVLEVFPRACRLLFPREDQNDRKEGESPSKD</sequence>
<name>C7YN71_FUSV7</name>
<evidence type="ECO:0000313" key="1">
    <source>
        <dbReference type="EMBL" id="EEU47573.1"/>
    </source>
</evidence>
<accession>C7YN71</accession>